<dbReference type="EMBL" id="JBAHYK010000525">
    <property type="protein sequence ID" value="KAL0573244.1"/>
    <property type="molecule type" value="Genomic_DNA"/>
</dbReference>
<accession>A0ABR3FDP5</accession>
<reference evidence="3 4" key="1">
    <citation type="submission" date="2024-02" db="EMBL/GenBank/DDBJ databases">
        <title>A draft genome for the cacao thread blight pathogen Marasmius crinis-equi.</title>
        <authorList>
            <person name="Cohen S.P."/>
            <person name="Baruah I.K."/>
            <person name="Amoako-Attah I."/>
            <person name="Bukari Y."/>
            <person name="Meinhardt L.W."/>
            <person name="Bailey B.A."/>
        </authorList>
    </citation>
    <scope>NUCLEOTIDE SEQUENCE [LARGE SCALE GENOMIC DNA]</scope>
    <source>
        <strain evidence="3 4">GH-76</strain>
    </source>
</reference>
<feature type="domain" description="Alpha-L-arabinofuranosidase C-terminal" evidence="2">
    <location>
        <begin position="14"/>
        <end position="145"/>
    </location>
</feature>
<dbReference type="InterPro" id="IPR013780">
    <property type="entry name" value="Glyco_hydro_b"/>
</dbReference>
<evidence type="ECO:0000313" key="4">
    <source>
        <dbReference type="Proteomes" id="UP001465976"/>
    </source>
</evidence>
<name>A0ABR3FDP5_9AGAR</name>
<dbReference type="Pfam" id="PF06964">
    <property type="entry name" value="Alpha-L-AF_C"/>
    <property type="match status" value="1"/>
</dbReference>
<dbReference type="PANTHER" id="PTHR31776">
    <property type="entry name" value="ALPHA-L-ARABINOFURANOSIDASE 1"/>
    <property type="match status" value="1"/>
</dbReference>
<evidence type="ECO:0000259" key="2">
    <source>
        <dbReference type="SMART" id="SM00813"/>
    </source>
</evidence>
<dbReference type="SMART" id="SM00813">
    <property type="entry name" value="Alpha-L-AF_C"/>
    <property type="match status" value="1"/>
</dbReference>
<organism evidence="3 4">
    <name type="scientific">Marasmius crinis-equi</name>
    <dbReference type="NCBI Taxonomy" id="585013"/>
    <lineage>
        <taxon>Eukaryota</taxon>
        <taxon>Fungi</taxon>
        <taxon>Dikarya</taxon>
        <taxon>Basidiomycota</taxon>
        <taxon>Agaricomycotina</taxon>
        <taxon>Agaricomycetes</taxon>
        <taxon>Agaricomycetidae</taxon>
        <taxon>Agaricales</taxon>
        <taxon>Marasmiineae</taxon>
        <taxon>Marasmiaceae</taxon>
        <taxon>Marasmius</taxon>
    </lineage>
</organism>
<dbReference type="PANTHER" id="PTHR31776:SF0">
    <property type="entry name" value="ALPHA-L-ARABINOFURANOSIDASE 1"/>
    <property type="match status" value="1"/>
</dbReference>
<dbReference type="InterPro" id="IPR010720">
    <property type="entry name" value="Alpha-L-AF_C"/>
</dbReference>
<dbReference type="InterPro" id="IPR051563">
    <property type="entry name" value="Glycosyl_Hydrolase_51"/>
</dbReference>
<evidence type="ECO:0000256" key="1">
    <source>
        <dbReference type="ARBA" id="ARBA00023180"/>
    </source>
</evidence>
<evidence type="ECO:0000313" key="3">
    <source>
        <dbReference type="EMBL" id="KAL0573244.1"/>
    </source>
</evidence>
<dbReference type="Gene3D" id="2.60.40.1180">
    <property type="entry name" value="Golgi alpha-mannosidase II"/>
    <property type="match status" value="1"/>
</dbReference>
<comment type="caution">
    <text evidence="3">The sequence shown here is derived from an EMBL/GenBank/DDBJ whole genome shotgun (WGS) entry which is preliminary data.</text>
</comment>
<sequence length="154" mass="16594">MDPESRQLRVRTLGFLFNVRAILRLRYSAGNVYRSTSFYVQKLFAQNRGDSYLPSTLPAQNSSLHWSVARSGSTGLIIKVANAGSSAQTLRFALPFNNVATSGTLQLLTGAQTASNTPDTPNAVTPRNSTVAVGKTFNYQAPAFSVSVITFNAS</sequence>
<keyword evidence="1" id="KW-0325">Glycoprotein</keyword>
<gene>
    <name evidence="3" type="ORF">V5O48_008712</name>
</gene>
<keyword evidence="4" id="KW-1185">Reference proteome</keyword>
<protein>
    <recommendedName>
        <fullName evidence="2">Alpha-L-arabinofuranosidase C-terminal domain-containing protein</fullName>
    </recommendedName>
</protein>
<dbReference type="Proteomes" id="UP001465976">
    <property type="component" value="Unassembled WGS sequence"/>
</dbReference>
<proteinExistence type="predicted"/>